<feature type="domain" description="PpiC" evidence="3">
    <location>
        <begin position="162"/>
        <end position="252"/>
    </location>
</feature>
<proteinExistence type="predicted"/>
<accession>A0A7G5C622</accession>
<sequence length="302" mass="33350">MNKSMSNRLWMIISAVLIIAFITYVILYPPRQKSETPTQSLATVNGVSISKESLYNALVASGGQQTMETLINNELVRQAAEKAGIVVTNEDVDKELDAVRQNFSTEEEFLQTLSMYGMTLDGLKNDMTTQAQLRKLLEPQVKVTDDDIQKYYDDNLETLKTPEKVQASHIQLATKEDAEAVLAELNDGADFAAKAKEKSTDSATKDNGGQLDYFAKADKEEAISNAVFALEVGHMSGIVEASDGFHIYKLTDRQAAVTPTLDEKKAEIRETLTADQISELSQTWIQEQQSIAKIENSLATAD</sequence>
<evidence type="ECO:0000256" key="2">
    <source>
        <dbReference type="SAM" id="Phobius"/>
    </source>
</evidence>
<dbReference type="PANTHER" id="PTHR47245">
    <property type="entry name" value="PEPTIDYLPROLYL ISOMERASE"/>
    <property type="match status" value="1"/>
</dbReference>
<dbReference type="EMBL" id="CP041969">
    <property type="protein sequence ID" value="QMV44656.1"/>
    <property type="molecule type" value="Genomic_DNA"/>
</dbReference>
<dbReference type="InterPro" id="IPR046357">
    <property type="entry name" value="PPIase_dom_sf"/>
</dbReference>
<dbReference type="GO" id="GO:0003755">
    <property type="term" value="F:peptidyl-prolyl cis-trans isomerase activity"/>
    <property type="evidence" value="ECO:0007669"/>
    <property type="project" value="UniProtKB-KW"/>
</dbReference>
<dbReference type="PANTHER" id="PTHR47245:SF2">
    <property type="entry name" value="PEPTIDYL-PROLYL CIS-TRANS ISOMERASE HP_0175-RELATED"/>
    <property type="match status" value="1"/>
</dbReference>
<reference evidence="4 5" key="1">
    <citation type="submission" date="2019-07" db="EMBL/GenBank/DDBJ databases">
        <authorList>
            <person name="Kim J.K."/>
            <person name="Cheong H.-M."/>
            <person name="Choi Y."/>
            <person name="Hwang K.J."/>
            <person name="Lee S."/>
            <person name="Choi C."/>
        </authorList>
    </citation>
    <scope>NUCLEOTIDE SEQUENCE [LARGE SCALE GENOMIC DNA]</scope>
    <source>
        <strain evidence="4 5">KS 22</strain>
    </source>
</reference>
<keyword evidence="2" id="KW-0472">Membrane</keyword>
<organism evidence="4 5">
    <name type="scientific">Cohnella cholangitidis</name>
    <dbReference type="NCBI Taxonomy" id="2598458"/>
    <lineage>
        <taxon>Bacteria</taxon>
        <taxon>Bacillati</taxon>
        <taxon>Bacillota</taxon>
        <taxon>Bacilli</taxon>
        <taxon>Bacillales</taxon>
        <taxon>Paenibacillaceae</taxon>
        <taxon>Cohnella</taxon>
    </lineage>
</organism>
<dbReference type="Gene3D" id="1.10.4030.10">
    <property type="entry name" value="Porin chaperone SurA, peptide-binding domain"/>
    <property type="match status" value="1"/>
</dbReference>
<feature type="transmembrane region" description="Helical" evidence="2">
    <location>
        <begin position="9"/>
        <end position="28"/>
    </location>
</feature>
<keyword evidence="5" id="KW-1185">Reference proteome</keyword>
<dbReference type="InterPro" id="IPR050245">
    <property type="entry name" value="PrsA_foldase"/>
</dbReference>
<dbReference type="Pfam" id="PF13624">
    <property type="entry name" value="SurA_N_3"/>
    <property type="match status" value="1"/>
</dbReference>
<keyword evidence="2" id="KW-0812">Transmembrane</keyword>
<dbReference type="SUPFAM" id="SSF54534">
    <property type="entry name" value="FKBP-like"/>
    <property type="match status" value="1"/>
</dbReference>
<dbReference type="SUPFAM" id="SSF109998">
    <property type="entry name" value="Triger factor/SurA peptide-binding domain-like"/>
    <property type="match status" value="1"/>
</dbReference>
<evidence type="ECO:0000256" key="1">
    <source>
        <dbReference type="PROSITE-ProRule" id="PRU00278"/>
    </source>
</evidence>
<dbReference type="Pfam" id="PF13145">
    <property type="entry name" value="Rotamase_2"/>
    <property type="match status" value="1"/>
</dbReference>
<evidence type="ECO:0000259" key="3">
    <source>
        <dbReference type="PROSITE" id="PS50198"/>
    </source>
</evidence>
<dbReference type="AlphaFoldDB" id="A0A7G5C622"/>
<protein>
    <submittedName>
        <fullName evidence="4">Peptidylprolyl isomerase</fullName>
    </submittedName>
</protein>
<keyword evidence="1 4" id="KW-0413">Isomerase</keyword>
<gene>
    <name evidence="4" type="ORF">FPL14_28400</name>
</gene>
<dbReference type="InterPro" id="IPR027304">
    <property type="entry name" value="Trigger_fact/SurA_dom_sf"/>
</dbReference>
<dbReference type="KEGG" id="cchl:FPL14_28400"/>
<dbReference type="InterPro" id="IPR000297">
    <property type="entry name" value="PPIase_PpiC"/>
</dbReference>
<evidence type="ECO:0000313" key="5">
    <source>
        <dbReference type="Proteomes" id="UP000515679"/>
    </source>
</evidence>
<dbReference type="PROSITE" id="PS50198">
    <property type="entry name" value="PPIC_PPIASE_2"/>
    <property type="match status" value="1"/>
</dbReference>
<keyword evidence="1" id="KW-0697">Rotamase</keyword>
<dbReference type="Proteomes" id="UP000515679">
    <property type="component" value="Chromosome"/>
</dbReference>
<dbReference type="Gene3D" id="3.10.50.40">
    <property type="match status" value="1"/>
</dbReference>
<dbReference type="RefSeq" id="WP_182300931.1">
    <property type="nucleotide sequence ID" value="NZ_CP041969.1"/>
</dbReference>
<keyword evidence="2" id="KW-1133">Transmembrane helix</keyword>
<evidence type="ECO:0000313" key="4">
    <source>
        <dbReference type="EMBL" id="QMV44656.1"/>
    </source>
</evidence>
<name>A0A7G5C622_9BACL</name>